<name>A0A9P8CYJ9_MORAP</name>
<evidence type="ECO:0000256" key="1">
    <source>
        <dbReference type="SAM" id="Coils"/>
    </source>
</evidence>
<sequence>MPRMIASGTVVTADTSTSASATRRAHFRTSPRICEQRTKASISRREFEDALRTASRNHIDQTIKDVLNKVHELILNRSEKAQRLENERKALKSSLERSDRLNPDTSDRVLVILSRDRAIAQNVKLAELSLDILGGTLQRKKMQRLPGSSLSGPSATDAIPKPRNVDCFLDELDTAALVVATTSPRARYLATSSGTSKFAHNTITSIACNIHPPHRARGTRDQQPHSWPLPPRGYRFRQQHARSTLAIIVNENKTTKICAFCFDRVRMARARKRVGHKIKVVTTNGSVECTNKDCPTRLSHHTIRNRDGNAATSINDSGVSALLAPDRKPLQVYRQKRPRILTKKPSAEGVLFLPAPSISGSVAGPPAKGPIR</sequence>
<comment type="caution">
    <text evidence="3">The sequence shown here is derived from an EMBL/GenBank/DDBJ whole genome shotgun (WGS) entry which is preliminary data.</text>
</comment>
<keyword evidence="1" id="KW-0175">Coiled coil</keyword>
<dbReference type="EMBL" id="JAIFTL010000094">
    <property type="protein sequence ID" value="KAG9323604.1"/>
    <property type="molecule type" value="Genomic_DNA"/>
</dbReference>
<reference evidence="3" key="1">
    <citation type="submission" date="2021-07" db="EMBL/GenBank/DDBJ databases">
        <title>Draft genome of Mortierella alpina, strain LL118, isolated from an aspen leaf litter sample.</title>
        <authorList>
            <person name="Yang S."/>
            <person name="Vinatzer B.A."/>
        </authorList>
    </citation>
    <scope>NUCLEOTIDE SEQUENCE</scope>
    <source>
        <strain evidence="3">LL118</strain>
    </source>
</reference>
<dbReference type="Proteomes" id="UP000717515">
    <property type="component" value="Unassembled WGS sequence"/>
</dbReference>
<proteinExistence type="predicted"/>
<organism evidence="3 4">
    <name type="scientific">Mortierella alpina</name>
    <name type="common">Oleaginous fungus</name>
    <name type="synonym">Mortierella renispora</name>
    <dbReference type="NCBI Taxonomy" id="64518"/>
    <lineage>
        <taxon>Eukaryota</taxon>
        <taxon>Fungi</taxon>
        <taxon>Fungi incertae sedis</taxon>
        <taxon>Mucoromycota</taxon>
        <taxon>Mortierellomycotina</taxon>
        <taxon>Mortierellomycetes</taxon>
        <taxon>Mortierellales</taxon>
        <taxon>Mortierellaceae</taxon>
        <taxon>Mortierella</taxon>
    </lineage>
</organism>
<protein>
    <submittedName>
        <fullName evidence="3">Uncharacterized protein</fullName>
    </submittedName>
</protein>
<evidence type="ECO:0000313" key="4">
    <source>
        <dbReference type="Proteomes" id="UP000717515"/>
    </source>
</evidence>
<feature type="region of interest" description="Disordered" evidence="2">
    <location>
        <begin position="1"/>
        <end position="28"/>
    </location>
</feature>
<evidence type="ECO:0000256" key="2">
    <source>
        <dbReference type="SAM" id="MobiDB-lite"/>
    </source>
</evidence>
<feature type="compositionally biased region" description="Low complexity" evidence="2">
    <location>
        <begin position="1"/>
        <end position="22"/>
    </location>
</feature>
<gene>
    <name evidence="3" type="ORF">KVV02_006893</name>
</gene>
<accession>A0A9P8CYJ9</accession>
<feature type="coiled-coil region" evidence="1">
    <location>
        <begin position="74"/>
        <end position="101"/>
    </location>
</feature>
<evidence type="ECO:0000313" key="3">
    <source>
        <dbReference type="EMBL" id="KAG9323604.1"/>
    </source>
</evidence>
<dbReference type="AlphaFoldDB" id="A0A9P8CYJ9"/>